<reference evidence="4" key="1">
    <citation type="journal article" date="2019" name="Int. J. Syst. Evol. Microbiol.">
        <title>The Global Catalogue of Microorganisms (GCM) 10K type strain sequencing project: providing services to taxonomists for standard genome sequencing and annotation.</title>
        <authorList>
            <consortium name="The Broad Institute Genomics Platform"/>
            <consortium name="The Broad Institute Genome Sequencing Center for Infectious Disease"/>
            <person name="Wu L."/>
            <person name="Ma J."/>
        </authorList>
    </citation>
    <scope>NUCLEOTIDE SEQUENCE [LARGE SCALE GENOMIC DNA]</scope>
    <source>
        <strain evidence="4">JCM 15976</strain>
    </source>
</reference>
<dbReference type="EMBL" id="BAAAGF010000001">
    <property type="protein sequence ID" value="GAA0740123.1"/>
    <property type="molecule type" value="Genomic_DNA"/>
</dbReference>
<organism evidence="3 4">
    <name type="scientific">Gaetbulibacter jejuensis</name>
    <dbReference type="NCBI Taxonomy" id="584607"/>
    <lineage>
        <taxon>Bacteria</taxon>
        <taxon>Pseudomonadati</taxon>
        <taxon>Bacteroidota</taxon>
        <taxon>Flavobacteriia</taxon>
        <taxon>Flavobacteriales</taxon>
        <taxon>Flavobacteriaceae</taxon>
        <taxon>Gaetbulibacter</taxon>
    </lineage>
</organism>
<keyword evidence="4" id="KW-1185">Reference proteome</keyword>
<dbReference type="SUPFAM" id="SSF55008">
    <property type="entry name" value="HMA, heavy metal-associated domain"/>
    <property type="match status" value="1"/>
</dbReference>
<comment type="caution">
    <text evidence="3">The sequence shown here is derived from an EMBL/GenBank/DDBJ whole genome shotgun (WGS) entry which is preliminary data.</text>
</comment>
<evidence type="ECO:0000259" key="2">
    <source>
        <dbReference type="PROSITE" id="PS50846"/>
    </source>
</evidence>
<keyword evidence="1" id="KW-0732">Signal</keyword>
<dbReference type="InterPro" id="IPR006121">
    <property type="entry name" value="HMA_dom"/>
</dbReference>
<feature type="chain" id="PRO_5045470556" description="HMA domain-containing protein" evidence="1">
    <location>
        <begin position="19"/>
        <end position="126"/>
    </location>
</feature>
<dbReference type="CDD" id="cd00371">
    <property type="entry name" value="HMA"/>
    <property type="match status" value="1"/>
</dbReference>
<gene>
    <name evidence="3" type="ORF">GCM10009431_09950</name>
</gene>
<protein>
    <recommendedName>
        <fullName evidence="2">HMA domain-containing protein</fullName>
    </recommendedName>
</protein>
<dbReference type="InterPro" id="IPR036163">
    <property type="entry name" value="HMA_dom_sf"/>
</dbReference>
<dbReference type="Proteomes" id="UP001500736">
    <property type="component" value="Unassembled WGS sequence"/>
</dbReference>
<dbReference type="Gene3D" id="3.30.70.100">
    <property type="match status" value="1"/>
</dbReference>
<dbReference type="RefSeq" id="WP_343796264.1">
    <property type="nucleotide sequence ID" value="NZ_BAAAGF010000001.1"/>
</dbReference>
<accession>A0ABP3UPV5</accession>
<sequence length="126" mass="14347">MKKIVVLATFLMATVTFAQNKNAKVSLEVDGVCMMCKDRIEKACIKTKGVKSAIWNVETHELRLIYNEGKTSLDDIKKNIVAVGHDLKDMKATDEAYNSVHPCCKYRDEEVRGDHKDEKDPNHKKH</sequence>
<evidence type="ECO:0000256" key="1">
    <source>
        <dbReference type="SAM" id="SignalP"/>
    </source>
</evidence>
<name>A0ABP3UPV5_9FLAO</name>
<evidence type="ECO:0000313" key="4">
    <source>
        <dbReference type="Proteomes" id="UP001500736"/>
    </source>
</evidence>
<evidence type="ECO:0000313" key="3">
    <source>
        <dbReference type="EMBL" id="GAA0740123.1"/>
    </source>
</evidence>
<feature type="domain" description="HMA" evidence="2">
    <location>
        <begin position="18"/>
        <end position="88"/>
    </location>
</feature>
<proteinExistence type="predicted"/>
<feature type="signal peptide" evidence="1">
    <location>
        <begin position="1"/>
        <end position="18"/>
    </location>
</feature>
<dbReference type="PROSITE" id="PS50846">
    <property type="entry name" value="HMA_2"/>
    <property type="match status" value="1"/>
</dbReference>